<dbReference type="EMBL" id="HBGY01032923">
    <property type="protein sequence ID" value="CAD9612934.1"/>
    <property type="molecule type" value="Transcribed_RNA"/>
</dbReference>
<accession>A0A7S2LS95</accession>
<dbReference type="InterPro" id="IPR050275">
    <property type="entry name" value="PGM_Phosphatase"/>
</dbReference>
<protein>
    <submittedName>
        <fullName evidence="1">Uncharacterized protein</fullName>
    </submittedName>
</protein>
<dbReference type="SUPFAM" id="SSF53254">
    <property type="entry name" value="Phosphoglycerate mutase-like"/>
    <property type="match status" value="1"/>
</dbReference>
<proteinExistence type="predicted"/>
<dbReference type="InterPro" id="IPR029033">
    <property type="entry name" value="His_PPase_superfam"/>
</dbReference>
<dbReference type="Gene3D" id="3.40.50.1240">
    <property type="entry name" value="Phosphoglycerate mutase-like"/>
    <property type="match status" value="1"/>
</dbReference>
<name>A0A7S2LS95_9STRA</name>
<dbReference type="GO" id="GO:0005829">
    <property type="term" value="C:cytosol"/>
    <property type="evidence" value="ECO:0007669"/>
    <property type="project" value="TreeGrafter"/>
</dbReference>
<reference evidence="1" key="1">
    <citation type="submission" date="2021-01" db="EMBL/GenBank/DDBJ databases">
        <authorList>
            <person name="Corre E."/>
            <person name="Pelletier E."/>
            <person name="Niang G."/>
            <person name="Scheremetjew M."/>
            <person name="Finn R."/>
            <person name="Kale V."/>
            <person name="Holt S."/>
            <person name="Cochrane G."/>
            <person name="Meng A."/>
            <person name="Brown T."/>
            <person name="Cohen L."/>
        </authorList>
    </citation>
    <scope>NUCLEOTIDE SEQUENCE</scope>
    <source>
        <strain evidence="1">B650</strain>
    </source>
</reference>
<dbReference type="AlphaFoldDB" id="A0A7S2LS95"/>
<dbReference type="GO" id="GO:0016791">
    <property type="term" value="F:phosphatase activity"/>
    <property type="evidence" value="ECO:0007669"/>
    <property type="project" value="TreeGrafter"/>
</dbReference>
<gene>
    <name evidence="1" type="ORF">LDAN0321_LOCUS20620</name>
</gene>
<dbReference type="PANTHER" id="PTHR48100:SF33">
    <property type="entry name" value="PEPTIDASE S54 RHOMBOID DOMAIN-CONTAINING PROTEIN"/>
    <property type="match status" value="1"/>
</dbReference>
<evidence type="ECO:0000313" key="1">
    <source>
        <dbReference type="EMBL" id="CAD9612934.1"/>
    </source>
</evidence>
<organism evidence="1">
    <name type="scientific">Leptocylindrus danicus</name>
    <dbReference type="NCBI Taxonomy" id="163516"/>
    <lineage>
        <taxon>Eukaryota</taxon>
        <taxon>Sar</taxon>
        <taxon>Stramenopiles</taxon>
        <taxon>Ochrophyta</taxon>
        <taxon>Bacillariophyta</taxon>
        <taxon>Coscinodiscophyceae</taxon>
        <taxon>Chaetocerotophycidae</taxon>
        <taxon>Leptocylindrales</taxon>
        <taxon>Leptocylindraceae</taxon>
        <taxon>Leptocylindrus</taxon>
    </lineage>
</organism>
<dbReference type="PANTHER" id="PTHR48100">
    <property type="entry name" value="BROAD-SPECIFICITY PHOSPHATASE YOR283W-RELATED"/>
    <property type="match status" value="1"/>
</dbReference>
<sequence length="347" mass="38771">MALPEAIAPLVRPTMVLIAALLAWNLNVTILKAKLTIQGIVYLIFCNDKKWKKPEDPGLILKSTKGVEKKTVIFVRHGESTWNDTFNKGERSVLVFVVFYLPNLLKALLYETYLCLTGQIDSWFYDSPMSHYGLEQVQKLADFLGKKPEGTDREVELLKILRGDEGAPSSKIVSSNLRRAISTVAAGFSERLKRRPDDKIFIIPSLQEISRNPDTLSITPAHENVTASWIEKDATACNFQAIFDKQCDMSSHTGNKPLDTNGLKRMLEFSNYAFTVDEDVVIAGGHSIWFRSYFRTFLPNDSNHPGKNRKVVNCGAVAFTLLKKGEGADAKFAIDPDTVDVVYGGFT</sequence>